<dbReference type="GO" id="GO:0003887">
    <property type="term" value="F:DNA-directed DNA polymerase activity"/>
    <property type="evidence" value="ECO:0007669"/>
    <property type="project" value="UniProtKB-KW"/>
</dbReference>
<dbReference type="InterPro" id="IPR025724">
    <property type="entry name" value="GAG-pre-integrase_dom"/>
</dbReference>
<keyword evidence="7" id="KW-0695">RNA-directed DNA polymerase</keyword>
<evidence type="ECO:0000313" key="11">
    <source>
        <dbReference type="EMBL" id="KMQ83785.1"/>
    </source>
</evidence>
<reference evidence="11 12" key="1">
    <citation type="submission" date="2015-04" db="EMBL/GenBank/DDBJ databases">
        <title>Lasius niger genome sequencing.</title>
        <authorList>
            <person name="Konorov E.A."/>
            <person name="Nikitin M.A."/>
            <person name="Kirill M.V."/>
            <person name="Chang P."/>
        </authorList>
    </citation>
    <scope>NUCLEOTIDE SEQUENCE [LARGE SCALE GENOMIC DNA]</scope>
    <source>
        <tissue evidence="11">Whole</tissue>
    </source>
</reference>
<dbReference type="PROSITE" id="PS50994">
    <property type="entry name" value="INTEGRASE"/>
    <property type="match status" value="1"/>
</dbReference>
<proteinExistence type="predicted"/>
<sequence length="306" mass="35539">METLLEEHDLMEFIENSVTQMVEIIDTDTAEQRAQKEAQLRILKKSDRICATEHLARLSEKLENLKALRNPIQIHVAKSGHKLLATECGELKLEMNGYTIQFSKGKGVIQKGGYTVAVAYRKNRLYELEFCTEPVTANVCNVETDIEVWHKRFGHINYNALRQLPAMICGVKWNEQINKAKHCEVCITGKQTKLPHSETRIRTKRPLQLVHSDVCGLMGTDSYDKKKYLLTFIDDYTYFTAAYTLSKKSEVFKYFKQFQAMAEAHFNMKLSRLRCDNGREYLFTEMKNFCAHRGIQYEIAIRYTPQ</sequence>
<evidence type="ECO:0000259" key="10">
    <source>
        <dbReference type="PROSITE" id="PS50994"/>
    </source>
</evidence>
<dbReference type="GO" id="GO:0003676">
    <property type="term" value="F:nucleic acid binding"/>
    <property type="evidence" value="ECO:0007669"/>
    <property type="project" value="InterPro"/>
</dbReference>
<dbReference type="OrthoDB" id="7697830at2759"/>
<dbReference type="PANTHER" id="PTHR42648">
    <property type="entry name" value="TRANSPOSASE, PUTATIVE-RELATED"/>
    <property type="match status" value="1"/>
</dbReference>
<evidence type="ECO:0000256" key="1">
    <source>
        <dbReference type="ARBA" id="ARBA00022722"/>
    </source>
</evidence>
<dbReference type="GO" id="GO:0016787">
    <property type="term" value="F:hydrolase activity"/>
    <property type="evidence" value="ECO:0007669"/>
    <property type="project" value="UniProtKB-KW"/>
</dbReference>
<accession>A0A0J7MTF3</accession>
<keyword evidence="12" id="KW-1185">Reference proteome</keyword>
<evidence type="ECO:0000256" key="3">
    <source>
        <dbReference type="ARBA" id="ARBA00022759"/>
    </source>
</evidence>
<protein>
    <submittedName>
        <fullName evidence="11">Retrotransposon ty1-copia subclass</fullName>
    </submittedName>
</protein>
<dbReference type="GO" id="GO:0006310">
    <property type="term" value="P:DNA recombination"/>
    <property type="evidence" value="ECO:0007669"/>
    <property type="project" value="UniProtKB-KW"/>
</dbReference>
<dbReference type="PaxDb" id="67767-A0A0J7MTF3"/>
<evidence type="ECO:0000256" key="7">
    <source>
        <dbReference type="ARBA" id="ARBA00022918"/>
    </source>
</evidence>
<evidence type="ECO:0000256" key="9">
    <source>
        <dbReference type="ARBA" id="ARBA00023172"/>
    </source>
</evidence>
<dbReference type="AlphaFoldDB" id="A0A0J7MTF3"/>
<evidence type="ECO:0000256" key="8">
    <source>
        <dbReference type="ARBA" id="ARBA00022932"/>
    </source>
</evidence>
<dbReference type="InterPro" id="IPR001584">
    <property type="entry name" value="Integrase_cat-core"/>
</dbReference>
<evidence type="ECO:0000256" key="5">
    <source>
        <dbReference type="ARBA" id="ARBA00022842"/>
    </source>
</evidence>
<evidence type="ECO:0000256" key="6">
    <source>
        <dbReference type="ARBA" id="ARBA00022908"/>
    </source>
</evidence>
<keyword evidence="4" id="KW-0378">Hydrolase</keyword>
<dbReference type="InterPro" id="IPR012337">
    <property type="entry name" value="RNaseH-like_sf"/>
</dbReference>
<keyword evidence="1" id="KW-0540">Nuclease</keyword>
<dbReference type="PANTHER" id="PTHR42648:SF11">
    <property type="entry name" value="TRANSPOSON TY4-P GAG-POL POLYPROTEIN"/>
    <property type="match status" value="1"/>
</dbReference>
<gene>
    <name evidence="11" type="ORF">RF55_19101</name>
</gene>
<dbReference type="EMBL" id="LBMM01018448">
    <property type="protein sequence ID" value="KMQ83785.1"/>
    <property type="molecule type" value="Genomic_DNA"/>
</dbReference>
<keyword evidence="2" id="KW-0479">Metal-binding</keyword>
<evidence type="ECO:0000256" key="4">
    <source>
        <dbReference type="ARBA" id="ARBA00022801"/>
    </source>
</evidence>
<name>A0A0J7MTF3_LASNI</name>
<keyword evidence="9" id="KW-0233">DNA recombination</keyword>
<keyword evidence="8" id="KW-0239">DNA-directed DNA polymerase</keyword>
<dbReference type="GO" id="GO:0003964">
    <property type="term" value="F:RNA-directed DNA polymerase activity"/>
    <property type="evidence" value="ECO:0007669"/>
    <property type="project" value="UniProtKB-KW"/>
</dbReference>
<dbReference type="STRING" id="67767.A0A0J7MTF3"/>
<evidence type="ECO:0000256" key="2">
    <source>
        <dbReference type="ARBA" id="ARBA00022723"/>
    </source>
</evidence>
<keyword evidence="6" id="KW-0229">DNA integration</keyword>
<dbReference type="InterPro" id="IPR036397">
    <property type="entry name" value="RNaseH_sf"/>
</dbReference>
<dbReference type="Proteomes" id="UP000036403">
    <property type="component" value="Unassembled WGS sequence"/>
</dbReference>
<feature type="domain" description="Integrase catalytic" evidence="10">
    <location>
        <begin position="202"/>
        <end position="306"/>
    </location>
</feature>
<dbReference type="GO" id="GO:0015074">
    <property type="term" value="P:DNA integration"/>
    <property type="evidence" value="ECO:0007669"/>
    <property type="project" value="UniProtKB-KW"/>
</dbReference>
<keyword evidence="8" id="KW-0808">Transferase</keyword>
<dbReference type="GO" id="GO:0046872">
    <property type="term" value="F:metal ion binding"/>
    <property type="evidence" value="ECO:0007669"/>
    <property type="project" value="UniProtKB-KW"/>
</dbReference>
<dbReference type="Pfam" id="PF13976">
    <property type="entry name" value="gag_pre-integrs"/>
    <property type="match status" value="1"/>
</dbReference>
<dbReference type="InterPro" id="IPR039537">
    <property type="entry name" value="Retrotran_Ty1/copia-like"/>
</dbReference>
<dbReference type="SUPFAM" id="SSF53098">
    <property type="entry name" value="Ribonuclease H-like"/>
    <property type="match status" value="1"/>
</dbReference>
<organism evidence="11 12">
    <name type="scientific">Lasius niger</name>
    <name type="common">Black garden ant</name>
    <dbReference type="NCBI Taxonomy" id="67767"/>
    <lineage>
        <taxon>Eukaryota</taxon>
        <taxon>Metazoa</taxon>
        <taxon>Ecdysozoa</taxon>
        <taxon>Arthropoda</taxon>
        <taxon>Hexapoda</taxon>
        <taxon>Insecta</taxon>
        <taxon>Pterygota</taxon>
        <taxon>Neoptera</taxon>
        <taxon>Endopterygota</taxon>
        <taxon>Hymenoptera</taxon>
        <taxon>Apocrita</taxon>
        <taxon>Aculeata</taxon>
        <taxon>Formicoidea</taxon>
        <taxon>Formicidae</taxon>
        <taxon>Formicinae</taxon>
        <taxon>Lasius</taxon>
        <taxon>Lasius</taxon>
    </lineage>
</organism>
<keyword evidence="5" id="KW-0460">Magnesium</keyword>
<evidence type="ECO:0000313" key="12">
    <source>
        <dbReference type="Proteomes" id="UP000036403"/>
    </source>
</evidence>
<dbReference type="Gene3D" id="3.30.420.10">
    <property type="entry name" value="Ribonuclease H-like superfamily/Ribonuclease H"/>
    <property type="match status" value="1"/>
</dbReference>
<dbReference type="GO" id="GO:0004519">
    <property type="term" value="F:endonuclease activity"/>
    <property type="evidence" value="ECO:0007669"/>
    <property type="project" value="UniProtKB-KW"/>
</dbReference>
<keyword evidence="3" id="KW-0255">Endonuclease</keyword>
<dbReference type="Pfam" id="PF00665">
    <property type="entry name" value="rve"/>
    <property type="match status" value="1"/>
</dbReference>
<keyword evidence="8" id="KW-0548">Nucleotidyltransferase</keyword>
<comment type="caution">
    <text evidence="11">The sequence shown here is derived from an EMBL/GenBank/DDBJ whole genome shotgun (WGS) entry which is preliminary data.</text>
</comment>